<comment type="caution">
    <text evidence="1">The sequence shown here is derived from an EMBL/GenBank/DDBJ whole genome shotgun (WGS) entry which is preliminary data.</text>
</comment>
<evidence type="ECO:0000313" key="1">
    <source>
        <dbReference type="EMBL" id="PIM95820.1"/>
    </source>
</evidence>
<keyword evidence="2" id="KW-1185">Reference proteome</keyword>
<gene>
    <name evidence="1" type="ORF">trycra_51</name>
</gene>
<protein>
    <submittedName>
        <fullName evidence="1">Uncharacterized protein</fullName>
    </submittedName>
</protein>
<evidence type="ECO:0000313" key="2">
    <source>
        <dbReference type="Proteomes" id="UP000228979"/>
    </source>
</evidence>
<sequence length="170" mass="19558">MLALFNSKFSKWRMVIKKEKMFKILSKVKKIKSGIIPVPLDGHNSRPSKWSAVSCKYFNGVCNYNDLIRLIAYSAIFRTRIKLVLCYGNNSFNSVNNSLLQFNYGVMTNPLFKITGFDISNSISQWLKCISRFMPGLGQLTTWPMENRSQKIAIPSAFIKLERTIANRLF</sequence>
<organism evidence="1 2">
    <name type="scientific">Candidatus Hodgkinia cicadicola</name>
    <dbReference type="NCBI Taxonomy" id="573658"/>
    <lineage>
        <taxon>Bacteria</taxon>
        <taxon>Pseudomonadati</taxon>
        <taxon>Pseudomonadota</taxon>
        <taxon>Alphaproteobacteria</taxon>
        <taxon>Hyphomicrobiales</taxon>
        <taxon>Candidatus Hodgkinia</taxon>
    </lineage>
</organism>
<reference evidence="1" key="1">
    <citation type="submission" date="2017-09" db="EMBL/GenBank/DDBJ databases">
        <authorList>
            <person name="Campbell M.A."/>
            <person name="Lukasik P."/>
            <person name="Simon C."/>
            <person name="McCutcheon J.P."/>
        </authorList>
    </citation>
    <scope>NUCLEOTIDE SEQUENCE [LARGE SCALE GENOMIC DNA]</scope>
    <source>
        <strain evidence="1">TRYCRA</strain>
    </source>
</reference>
<proteinExistence type="predicted"/>
<accession>A0ABX4MGK1</accession>
<dbReference type="EMBL" id="NXGP01000033">
    <property type="protein sequence ID" value="PIM95820.1"/>
    <property type="molecule type" value="Genomic_DNA"/>
</dbReference>
<name>A0ABX4MGK1_9HYPH</name>
<dbReference type="Proteomes" id="UP000228979">
    <property type="component" value="Unassembled WGS sequence"/>
</dbReference>